<dbReference type="Gene3D" id="3.10.180.10">
    <property type="entry name" value="2,3-Dihydroxybiphenyl 1,2-Dioxygenase, domain 1"/>
    <property type="match status" value="1"/>
</dbReference>
<dbReference type="Pfam" id="PF00903">
    <property type="entry name" value="Glyoxalase"/>
    <property type="match status" value="1"/>
</dbReference>
<dbReference type="AlphaFoldDB" id="A0A5A7S464"/>
<dbReference type="Proteomes" id="UP000322244">
    <property type="component" value="Unassembled WGS sequence"/>
</dbReference>
<dbReference type="OrthoDB" id="9794917at2"/>
<dbReference type="InterPro" id="IPR004360">
    <property type="entry name" value="Glyas_Fos-R_dOase_dom"/>
</dbReference>
<dbReference type="InterPro" id="IPR037523">
    <property type="entry name" value="VOC_core"/>
</dbReference>
<proteinExistence type="predicted"/>
<sequence length="144" mass="15949">MITNVSLVTVYVTDQDESKKFYVDKLGFVEISDVSMGDGFRWVTVAHPDHLELEVTLMIPGPPLDAEMADVVRRTLAKGTMGGLGIATADCRKTFEELSAKGVEFVQEPSERPYGVEAVLRDNSGNWLVLVERKEFSGEDFPHA</sequence>
<accession>A0A5A7S464</accession>
<dbReference type="PROSITE" id="PS51819">
    <property type="entry name" value="VOC"/>
    <property type="match status" value="1"/>
</dbReference>
<organism evidence="2 3">
    <name type="scientific">Antrihabitans cavernicola</name>
    <dbReference type="NCBI Taxonomy" id="2495913"/>
    <lineage>
        <taxon>Bacteria</taxon>
        <taxon>Bacillati</taxon>
        <taxon>Actinomycetota</taxon>
        <taxon>Actinomycetes</taxon>
        <taxon>Mycobacteriales</taxon>
        <taxon>Nocardiaceae</taxon>
        <taxon>Antrihabitans</taxon>
    </lineage>
</organism>
<name>A0A5A7S464_9NOCA</name>
<dbReference type="PANTHER" id="PTHR36437:SF2">
    <property type="entry name" value="GLYOXALASE_BLEOMYCIN RESISTANCE PROTEIN_DIOXYGENASE"/>
    <property type="match status" value="1"/>
</dbReference>
<dbReference type="InterPro" id="IPR029068">
    <property type="entry name" value="Glyas_Bleomycin-R_OHBP_Dase"/>
</dbReference>
<feature type="domain" description="VOC" evidence="1">
    <location>
        <begin position="4"/>
        <end position="133"/>
    </location>
</feature>
<evidence type="ECO:0000259" key="1">
    <source>
        <dbReference type="PROSITE" id="PS51819"/>
    </source>
</evidence>
<evidence type="ECO:0000313" key="2">
    <source>
        <dbReference type="EMBL" id="KAA0020189.1"/>
    </source>
</evidence>
<keyword evidence="3" id="KW-1185">Reference proteome</keyword>
<dbReference type="SUPFAM" id="SSF54593">
    <property type="entry name" value="Glyoxalase/Bleomycin resistance protein/Dihydroxybiphenyl dioxygenase"/>
    <property type="match status" value="1"/>
</dbReference>
<protein>
    <submittedName>
        <fullName evidence="2">VOC family protein</fullName>
    </submittedName>
</protein>
<evidence type="ECO:0000313" key="3">
    <source>
        <dbReference type="Proteomes" id="UP000322244"/>
    </source>
</evidence>
<reference evidence="2 3" key="1">
    <citation type="submission" date="2019-07" db="EMBL/GenBank/DDBJ databases">
        <title>Rhodococcus cavernicolus sp. nov., isolated from a cave.</title>
        <authorList>
            <person name="Lee S.D."/>
        </authorList>
    </citation>
    <scope>NUCLEOTIDE SEQUENCE [LARGE SCALE GENOMIC DNA]</scope>
    <source>
        <strain evidence="2 3">C1-24</strain>
    </source>
</reference>
<dbReference type="PANTHER" id="PTHR36437">
    <property type="entry name" value="GLYOXALASE/BLEOMYCIN RESISTANCE PROTEIN/DIOXYGENASE"/>
    <property type="match status" value="1"/>
</dbReference>
<dbReference type="RefSeq" id="WP_149432340.1">
    <property type="nucleotide sequence ID" value="NZ_VLNY01000013.1"/>
</dbReference>
<dbReference type="EMBL" id="VLNY01000013">
    <property type="protein sequence ID" value="KAA0020189.1"/>
    <property type="molecule type" value="Genomic_DNA"/>
</dbReference>
<comment type="caution">
    <text evidence="2">The sequence shown here is derived from an EMBL/GenBank/DDBJ whole genome shotgun (WGS) entry which is preliminary data.</text>
</comment>
<gene>
    <name evidence="2" type="ORF">FOY51_21615</name>
</gene>